<dbReference type="SUPFAM" id="SSF54980">
    <property type="entry name" value="EF-G C-terminal domain-like"/>
    <property type="match status" value="2"/>
</dbReference>
<dbReference type="InterPro" id="IPR020568">
    <property type="entry name" value="Ribosomal_Su5_D2-typ_SF"/>
</dbReference>
<evidence type="ECO:0000256" key="5">
    <source>
        <dbReference type="ARBA" id="ARBA00023187"/>
    </source>
</evidence>
<dbReference type="InterPro" id="IPR031950">
    <property type="entry name" value="EFTUD2_N"/>
</dbReference>
<evidence type="ECO:0000313" key="10">
    <source>
        <dbReference type="EMBL" id="ODQ48677.1"/>
    </source>
</evidence>
<dbReference type="FunFam" id="3.30.230.10:FF:000009">
    <property type="entry name" value="116 kDa U5 small nuclear ribonucleoprotein component"/>
    <property type="match status" value="1"/>
</dbReference>
<evidence type="ECO:0000256" key="1">
    <source>
        <dbReference type="ARBA" id="ARBA00004123"/>
    </source>
</evidence>
<dbReference type="OrthoDB" id="364892at2759"/>
<dbReference type="PANTHER" id="PTHR42908:SF6">
    <property type="entry name" value="116 KDA U5 SMALL NUCLEAR RIBONUCLEOPROTEIN COMPONENT"/>
    <property type="match status" value="1"/>
</dbReference>
<dbReference type="GO" id="GO:0005829">
    <property type="term" value="C:cytosol"/>
    <property type="evidence" value="ECO:0007669"/>
    <property type="project" value="TreeGrafter"/>
</dbReference>
<dbReference type="Gene3D" id="3.30.70.240">
    <property type="match status" value="1"/>
</dbReference>
<dbReference type="GO" id="GO:0005682">
    <property type="term" value="C:U5 snRNP"/>
    <property type="evidence" value="ECO:0007669"/>
    <property type="project" value="EnsemblFungi"/>
</dbReference>
<sequence length="980" mass="111101">MSDDVQFDEFGNLINGDLSDSSDEESQNLSNEINNDQLRENNDNDNAIVLAEDRTYYPTLSSTFDGVETIIATEDEKTLNDPIVEPYVEKKFMLEETDLPDTTYSKRYLWEMSKVPERIRNVAFCGNIHAGKTSLVDMLVEQTHMFSSKAQEAQGVKQTKLRYTDNHILEVKRGISIKSSVMSLLLPDQNETYILLNIVDSPGHSNFCDEMAISIRLSDVTVLCVDVVESVTKSLELVIEYALKTGTKMMLVVTKIDRLILELRLSPLDAYYKIRRTIEQVNETIEKYCDELEIDFAEAKLKLSPELGNVCFSSTTFNILFSLSSFAQKYIDSNNFNKNLGMSTELLARKLWGDIYYESKKFFVKPNNPIAAASSRTFIKFILAPIYKMATASLTLDPVQLKRFAELNLGLDLKKRVYKFDTRPFMKELFGSFFGPPSSALVSSLMKLPSPRANSNTKINHLYDGPPNSKLSEHANNCDREGPLIAFVSKLVDTTDSENFYALVRVLSGSIKENQLVSLLGESYSLSNQDDYKLQKISKCYLWSGRYKIEVPELNAGSIGLISGPGIDSFITKTATIYDQGIEDSWIVFRGVDQLLSPVFKVGVQAYNPKDLNKFLECLKKLHRSYVGCEIKVEDSGEHSIFGFGELYMDCLLHDLRILYGNLEIKVSDPMVKFNESTDSLSKVKLVTKSNNVKNQISIIAEPLDPKICKDIRNGTLSFKRDTPRNFAKKLRDKYNWDSLAARSVWSFGPTVTGTSILCDDTLPDEVDKKQLLELKEYILKGFQWAVREGPLCEEPVSDVKFRIINAQFAEDDADRNGAQIIQMVRKACHSALLISDVSLLEPIYHIETISHVDTLNMLEKFLDKRRGYIFDKERIDGTPLWKVTGFIPVIESVGVETELRLATQGKAYPQMVFNKWEQVPGNPLDDTAFIPLLKRVPLLSTSRDFMIKTRRRKGLSENVSLQKYVDEDTWKVLQGLGII</sequence>
<reference evidence="10 11" key="1">
    <citation type="journal article" date="2016" name="Proc. Natl. Acad. Sci. U.S.A.">
        <title>Comparative genomics of biotechnologically important yeasts.</title>
        <authorList>
            <person name="Riley R."/>
            <person name="Haridas S."/>
            <person name="Wolfe K.H."/>
            <person name="Lopes M.R."/>
            <person name="Hittinger C.T."/>
            <person name="Goeker M."/>
            <person name="Salamov A.A."/>
            <person name="Wisecaver J.H."/>
            <person name="Long T.M."/>
            <person name="Calvey C.H."/>
            <person name="Aerts A.L."/>
            <person name="Barry K.W."/>
            <person name="Choi C."/>
            <person name="Clum A."/>
            <person name="Coughlan A.Y."/>
            <person name="Deshpande S."/>
            <person name="Douglass A.P."/>
            <person name="Hanson S.J."/>
            <person name="Klenk H.-P."/>
            <person name="LaButti K.M."/>
            <person name="Lapidus A."/>
            <person name="Lindquist E.A."/>
            <person name="Lipzen A.M."/>
            <person name="Meier-Kolthoff J.P."/>
            <person name="Ohm R.A."/>
            <person name="Otillar R.P."/>
            <person name="Pangilinan J.L."/>
            <person name="Peng Y."/>
            <person name="Rokas A."/>
            <person name="Rosa C.A."/>
            <person name="Scheuner C."/>
            <person name="Sibirny A.A."/>
            <person name="Slot J.C."/>
            <person name="Stielow J.B."/>
            <person name="Sun H."/>
            <person name="Kurtzman C.P."/>
            <person name="Blackwell M."/>
            <person name="Grigoriev I.V."/>
            <person name="Jeffries T.W."/>
        </authorList>
    </citation>
    <scope>NUCLEOTIDE SEQUENCE [LARGE SCALE GENOMIC DNA]</scope>
    <source>
        <strain evidence="10 11">NRRL Y-2026</strain>
    </source>
</reference>
<dbReference type="InterPro" id="IPR009000">
    <property type="entry name" value="Transl_B-barrel_sf"/>
</dbReference>
<dbReference type="SUPFAM" id="SSF50447">
    <property type="entry name" value="Translation proteins"/>
    <property type="match status" value="1"/>
</dbReference>
<dbReference type="InterPro" id="IPR027417">
    <property type="entry name" value="P-loop_NTPase"/>
</dbReference>
<dbReference type="GO" id="GO:0000974">
    <property type="term" value="C:Prp19 complex"/>
    <property type="evidence" value="ECO:0007669"/>
    <property type="project" value="EnsemblFungi"/>
</dbReference>
<dbReference type="FunFam" id="2.40.30.10:FF:000029">
    <property type="entry name" value="116 kDa U5 small nuclear ribonucleoprotein component"/>
    <property type="match status" value="1"/>
</dbReference>
<dbReference type="GO" id="GO:0005525">
    <property type="term" value="F:GTP binding"/>
    <property type="evidence" value="ECO:0007669"/>
    <property type="project" value="UniProtKB-KW"/>
</dbReference>
<keyword evidence="4" id="KW-0342">GTP-binding</keyword>
<keyword evidence="5" id="KW-0508">mRNA splicing</keyword>
<dbReference type="PROSITE" id="PS51722">
    <property type="entry name" value="G_TR_2"/>
    <property type="match status" value="1"/>
</dbReference>
<dbReference type="InterPro" id="IPR000795">
    <property type="entry name" value="T_Tr_GTP-bd_dom"/>
</dbReference>
<comment type="subcellular location">
    <subcellularLocation>
        <location evidence="1">Nucleus</location>
    </subcellularLocation>
</comment>
<dbReference type="SMART" id="SM00838">
    <property type="entry name" value="EFG_C"/>
    <property type="match status" value="1"/>
</dbReference>
<evidence type="ECO:0000256" key="8">
    <source>
        <dbReference type="SAM" id="MobiDB-lite"/>
    </source>
</evidence>
<dbReference type="RefSeq" id="XP_019019790.1">
    <property type="nucleotide sequence ID" value="XM_019163605.1"/>
</dbReference>
<feature type="domain" description="Tr-type G" evidence="9">
    <location>
        <begin position="117"/>
        <end position="399"/>
    </location>
</feature>
<dbReference type="GO" id="GO:0003924">
    <property type="term" value="F:GTPase activity"/>
    <property type="evidence" value="ECO:0007669"/>
    <property type="project" value="EnsemblFungi"/>
</dbReference>
<dbReference type="FunFam" id="3.30.70.870:FF:000002">
    <property type="entry name" value="Translation elongation factor 2"/>
    <property type="match status" value="1"/>
</dbReference>
<protein>
    <recommendedName>
        <fullName evidence="9">Tr-type G domain-containing protein</fullName>
    </recommendedName>
</protein>
<dbReference type="GO" id="GO:0000388">
    <property type="term" value="P:spliceosome conformational change to release U4 (or U4atac) and U1 (or U11)"/>
    <property type="evidence" value="ECO:0007669"/>
    <property type="project" value="EnsemblFungi"/>
</dbReference>
<dbReference type="Pfam" id="PF16004">
    <property type="entry name" value="EFTUD2"/>
    <property type="match status" value="1"/>
</dbReference>
<dbReference type="GO" id="GO:0071007">
    <property type="term" value="C:U2-type catalytic step 2 spliceosome"/>
    <property type="evidence" value="ECO:0007669"/>
    <property type="project" value="TreeGrafter"/>
</dbReference>
<dbReference type="Pfam" id="PF03764">
    <property type="entry name" value="EFG_IV"/>
    <property type="match status" value="1"/>
</dbReference>
<feature type="compositionally biased region" description="Polar residues" evidence="8">
    <location>
        <begin position="27"/>
        <end position="36"/>
    </location>
</feature>
<dbReference type="AlphaFoldDB" id="A0A1E3NRC3"/>
<evidence type="ECO:0000256" key="4">
    <source>
        <dbReference type="ARBA" id="ARBA00023134"/>
    </source>
</evidence>
<name>A0A1E3NRC3_9ASCO</name>
<dbReference type="InterPro" id="IPR000640">
    <property type="entry name" value="EFG_V-like"/>
</dbReference>
<organism evidence="10 11">
    <name type="scientific">Pichia membranifaciens NRRL Y-2026</name>
    <dbReference type="NCBI Taxonomy" id="763406"/>
    <lineage>
        <taxon>Eukaryota</taxon>
        <taxon>Fungi</taxon>
        <taxon>Dikarya</taxon>
        <taxon>Ascomycota</taxon>
        <taxon>Saccharomycotina</taxon>
        <taxon>Pichiomycetes</taxon>
        <taxon>Pichiales</taxon>
        <taxon>Pichiaceae</taxon>
        <taxon>Pichia</taxon>
    </lineage>
</organism>
<dbReference type="FunFam" id="3.40.50.300:FF:000646">
    <property type="entry name" value="U5 small nuclear ribonucleoprotein component"/>
    <property type="match status" value="1"/>
</dbReference>
<dbReference type="STRING" id="763406.A0A1E3NRC3"/>
<evidence type="ECO:0000256" key="7">
    <source>
        <dbReference type="ARBA" id="ARBA00055641"/>
    </source>
</evidence>
<proteinExistence type="predicted"/>
<accession>A0A1E3NRC3</accession>
<dbReference type="Gene3D" id="3.30.70.870">
    <property type="entry name" value="Elongation Factor G (Translational Gtpase), domain 3"/>
    <property type="match status" value="1"/>
</dbReference>
<dbReference type="SUPFAM" id="SSF52540">
    <property type="entry name" value="P-loop containing nucleoside triphosphate hydrolases"/>
    <property type="match status" value="1"/>
</dbReference>
<dbReference type="GO" id="GO:0000244">
    <property type="term" value="P:spliceosomal tri-snRNP complex assembly"/>
    <property type="evidence" value="ECO:0007669"/>
    <property type="project" value="EnsemblFungi"/>
</dbReference>
<keyword evidence="3" id="KW-0547">Nucleotide-binding</keyword>
<dbReference type="CDD" id="cd01683">
    <property type="entry name" value="EF2_IV_snRNP"/>
    <property type="match status" value="1"/>
</dbReference>
<dbReference type="GeneID" id="30180292"/>
<dbReference type="InterPro" id="IPR014721">
    <property type="entry name" value="Ribsml_uS5_D2-typ_fold_subgr"/>
</dbReference>
<dbReference type="Proteomes" id="UP000094455">
    <property type="component" value="Unassembled WGS sequence"/>
</dbReference>
<dbReference type="CDD" id="cd04096">
    <property type="entry name" value="eEF2_snRNP_like_C"/>
    <property type="match status" value="1"/>
</dbReference>
<keyword evidence="6" id="KW-0539">Nucleus</keyword>
<dbReference type="SMART" id="SM00889">
    <property type="entry name" value="EFG_IV"/>
    <property type="match status" value="1"/>
</dbReference>
<dbReference type="Pfam" id="PF00679">
    <property type="entry name" value="EFG_C"/>
    <property type="match status" value="1"/>
</dbReference>
<evidence type="ECO:0000256" key="2">
    <source>
        <dbReference type="ARBA" id="ARBA00022664"/>
    </source>
</evidence>
<comment type="function">
    <text evidence="7">Component of the U5 snRNP complex required for pre-mRNA splicing. Binds GTP.</text>
</comment>
<dbReference type="InterPro" id="IPR005517">
    <property type="entry name" value="Transl_elong_EFG/EF2_IV"/>
</dbReference>
<dbReference type="PANTHER" id="PTHR42908">
    <property type="entry name" value="TRANSLATION ELONGATION FACTOR-RELATED"/>
    <property type="match status" value="1"/>
</dbReference>
<keyword evidence="2" id="KW-0507">mRNA processing</keyword>
<evidence type="ECO:0000256" key="3">
    <source>
        <dbReference type="ARBA" id="ARBA00022741"/>
    </source>
</evidence>
<dbReference type="GO" id="GO:0030623">
    <property type="term" value="F:U5 snRNA binding"/>
    <property type="evidence" value="ECO:0007669"/>
    <property type="project" value="EnsemblFungi"/>
</dbReference>
<dbReference type="EMBL" id="KV454001">
    <property type="protein sequence ID" value="ODQ48677.1"/>
    <property type="molecule type" value="Genomic_DNA"/>
</dbReference>
<gene>
    <name evidence="10" type="ORF">PICMEDRAFT_70297</name>
</gene>
<evidence type="ECO:0000256" key="6">
    <source>
        <dbReference type="ARBA" id="ARBA00023242"/>
    </source>
</evidence>
<dbReference type="PRINTS" id="PR00315">
    <property type="entry name" value="ELONGATNFCT"/>
</dbReference>
<dbReference type="Gene3D" id="2.40.30.10">
    <property type="entry name" value="Translation factors"/>
    <property type="match status" value="1"/>
</dbReference>
<evidence type="ECO:0000313" key="11">
    <source>
        <dbReference type="Proteomes" id="UP000094455"/>
    </source>
</evidence>
<dbReference type="Pfam" id="PF00009">
    <property type="entry name" value="GTP_EFTU"/>
    <property type="match status" value="1"/>
</dbReference>
<dbReference type="Gene3D" id="3.30.230.10">
    <property type="match status" value="1"/>
</dbReference>
<dbReference type="GO" id="GO:0046540">
    <property type="term" value="C:U4/U6 x U5 tri-snRNP complex"/>
    <property type="evidence" value="ECO:0007669"/>
    <property type="project" value="EnsemblFungi"/>
</dbReference>
<evidence type="ECO:0000259" key="9">
    <source>
        <dbReference type="PROSITE" id="PS51722"/>
    </source>
</evidence>
<feature type="region of interest" description="Disordered" evidence="8">
    <location>
        <begin position="11"/>
        <end position="41"/>
    </location>
</feature>
<dbReference type="InterPro" id="IPR035647">
    <property type="entry name" value="EFG_III/V"/>
</dbReference>
<dbReference type="GO" id="GO:0000349">
    <property type="term" value="P:generation of catalytic spliceosome for first transesterification step"/>
    <property type="evidence" value="ECO:0007669"/>
    <property type="project" value="EnsemblFungi"/>
</dbReference>
<keyword evidence="11" id="KW-1185">Reference proteome</keyword>
<dbReference type="Gene3D" id="3.40.50.300">
    <property type="entry name" value="P-loop containing nucleotide triphosphate hydrolases"/>
    <property type="match status" value="1"/>
</dbReference>
<dbReference type="SUPFAM" id="SSF54211">
    <property type="entry name" value="Ribosomal protein S5 domain 2-like"/>
    <property type="match status" value="1"/>
</dbReference>